<evidence type="ECO:0000313" key="1">
    <source>
        <dbReference type="EMBL" id="QIA88504.1"/>
    </source>
</evidence>
<reference evidence="1 2" key="1">
    <citation type="submission" date="2019-06" db="EMBL/GenBank/DDBJ databases">
        <title>Whole genome sequencing of Lactobacillus johnsonii strain G2A.</title>
        <authorList>
            <person name="Conlan S."/>
            <person name="Thomas P.J."/>
            <person name="Mullikin J."/>
            <person name="Singer J."/>
            <person name="Weaver C."/>
            <person name="Segre J.A."/>
        </authorList>
    </citation>
    <scope>NUCLEOTIDE SEQUENCE [LARGE SCALE GENOMIC DNA]</scope>
    <source>
        <strain evidence="1 2">G2A</strain>
        <plasmid evidence="1 2">unnamed1</plasmid>
    </source>
</reference>
<protein>
    <submittedName>
        <fullName evidence="1">Uncharacterized protein</fullName>
    </submittedName>
</protein>
<organism evidence="1 2">
    <name type="scientific">Lactobacillus johnsonii</name>
    <dbReference type="NCBI Taxonomy" id="33959"/>
    <lineage>
        <taxon>Bacteria</taxon>
        <taxon>Bacillati</taxon>
        <taxon>Bacillota</taxon>
        <taxon>Bacilli</taxon>
        <taxon>Lactobacillales</taxon>
        <taxon>Lactobacillaceae</taxon>
        <taxon>Lactobacillus</taxon>
    </lineage>
</organism>
<dbReference type="EMBL" id="CP040855">
    <property type="protein sequence ID" value="QIA88504.1"/>
    <property type="molecule type" value="Genomic_DNA"/>
</dbReference>
<accession>A0A9X7XVD8</accession>
<evidence type="ECO:0000313" key="2">
    <source>
        <dbReference type="Proteomes" id="UP000464749"/>
    </source>
</evidence>
<keyword evidence="1" id="KW-0614">Plasmid</keyword>
<sequence>MKINQVVTEGLVGVTTQSHIKEKLEKLSKESKQKNIYLNRYVNFTDADSRMIWVTAIIDDKLKKAAEEGHHEYKLVLRDVLSEVRQNCSKDNNREKFEKEVLRLAKSLNINRTIGSFLIPKYRNETIYSFDLLKLFIDLLPDDAYSLKQYLCFKYEPILLQCEITNSKKHENLANLVITFAW</sequence>
<gene>
    <name evidence="1" type="ORF">FEE39_09660</name>
</gene>
<dbReference type="AlphaFoldDB" id="A0A9X7XVD8"/>
<dbReference type="Proteomes" id="UP000464749">
    <property type="component" value="Plasmid unnamed1"/>
</dbReference>
<name>A0A9X7XVD8_LACJH</name>
<proteinExistence type="predicted"/>
<dbReference type="RefSeq" id="WP_163588864.1">
    <property type="nucleotide sequence ID" value="NZ_CP040855.1"/>
</dbReference>
<geneLocation type="plasmid" evidence="1 2">
    <name>unnamed1</name>
</geneLocation>